<accession>A0AAW1U9J8</accession>
<dbReference type="EMBL" id="JARQZJ010000041">
    <property type="protein sequence ID" value="KAK9877278.1"/>
    <property type="molecule type" value="Genomic_DNA"/>
</dbReference>
<sequence>MSLREIYQKLNNDLRTFRDNLRKDNTARRTDEEVINRKFKDLDKFKDYLAQVDKKFDQKVIDKEINDSSIEQILEIKDQINDKINNSLKILSTRRQETQATDHKIMTEQFNFRTASSLLPKLDGKIETIHHLIEGIELYESALDQINKPLLVNYVLKACIGHVEKIRLKQSYNSVDELIADIKTHFLPKQSASALAARLQACQQGSTDIEEYGRSIEILMSELTIAQAGNDARALEIFKGANEKIAVDVFARGIKNFKTRTIIKS</sequence>
<organism evidence="1 2">
    <name type="scientific">Henosepilachna vigintioctopunctata</name>
    <dbReference type="NCBI Taxonomy" id="420089"/>
    <lineage>
        <taxon>Eukaryota</taxon>
        <taxon>Metazoa</taxon>
        <taxon>Ecdysozoa</taxon>
        <taxon>Arthropoda</taxon>
        <taxon>Hexapoda</taxon>
        <taxon>Insecta</taxon>
        <taxon>Pterygota</taxon>
        <taxon>Neoptera</taxon>
        <taxon>Endopterygota</taxon>
        <taxon>Coleoptera</taxon>
        <taxon>Polyphaga</taxon>
        <taxon>Cucujiformia</taxon>
        <taxon>Coccinelloidea</taxon>
        <taxon>Coccinellidae</taxon>
        <taxon>Epilachninae</taxon>
        <taxon>Epilachnini</taxon>
        <taxon>Henosepilachna</taxon>
    </lineage>
</organism>
<keyword evidence="2" id="KW-1185">Reference proteome</keyword>
<proteinExistence type="predicted"/>
<comment type="caution">
    <text evidence="1">The sequence shown here is derived from an EMBL/GenBank/DDBJ whole genome shotgun (WGS) entry which is preliminary data.</text>
</comment>
<evidence type="ECO:0008006" key="3">
    <source>
        <dbReference type="Google" id="ProtNLM"/>
    </source>
</evidence>
<reference evidence="1 2" key="1">
    <citation type="submission" date="2023-03" db="EMBL/GenBank/DDBJ databases">
        <title>Genome insight into feeding habits of ladybird beetles.</title>
        <authorList>
            <person name="Li H.-S."/>
            <person name="Huang Y.-H."/>
            <person name="Pang H."/>
        </authorList>
    </citation>
    <scope>NUCLEOTIDE SEQUENCE [LARGE SCALE GENOMIC DNA]</scope>
    <source>
        <strain evidence="1">SYSU_2023b</strain>
        <tissue evidence="1">Whole body</tissue>
    </source>
</reference>
<dbReference type="Proteomes" id="UP001431783">
    <property type="component" value="Unassembled WGS sequence"/>
</dbReference>
<gene>
    <name evidence="1" type="ORF">WA026_017670</name>
</gene>
<evidence type="ECO:0000313" key="2">
    <source>
        <dbReference type="Proteomes" id="UP001431783"/>
    </source>
</evidence>
<evidence type="ECO:0000313" key="1">
    <source>
        <dbReference type="EMBL" id="KAK9877278.1"/>
    </source>
</evidence>
<dbReference type="AlphaFoldDB" id="A0AAW1U9J8"/>
<name>A0AAW1U9J8_9CUCU</name>
<protein>
    <recommendedName>
        <fullName evidence="3">Retrotransposon gag domain-containing protein</fullName>
    </recommendedName>
</protein>